<gene>
    <name evidence="1" type="ORF">AVEN_219806_1</name>
</gene>
<evidence type="ECO:0000313" key="1">
    <source>
        <dbReference type="EMBL" id="GBO45530.1"/>
    </source>
</evidence>
<accession>A0A4Y2X9F9</accession>
<organism evidence="1 2">
    <name type="scientific">Araneus ventricosus</name>
    <name type="common">Orbweaver spider</name>
    <name type="synonym">Epeira ventricosa</name>
    <dbReference type="NCBI Taxonomy" id="182803"/>
    <lineage>
        <taxon>Eukaryota</taxon>
        <taxon>Metazoa</taxon>
        <taxon>Ecdysozoa</taxon>
        <taxon>Arthropoda</taxon>
        <taxon>Chelicerata</taxon>
        <taxon>Arachnida</taxon>
        <taxon>Araneae</taxon>
        <taxon>Araneomorphae</taxon>
        <taxon>Entelegynae</taxon>
        <taxon>Araneoidea</taxon>
        <taxon>Araneidae</taxon>
        <taxon>Araneus</taxon>
    </lineage>
</organism>
<keyword evidence="2" id="KW-1185">Reference proteome</keyword>
<evidence type="ECO:0000313" key="2">
    <source>
        <dbReference type="Proteomes" id="UP000499080"/>
    </source>
</evidence>
<sequence length="97" mass="10602">MTSGLSSGAHESWEGQTSLCTSSLDLAWLRDSDSRLSRASPFIPSMRSFAEMEEVFRKFCPYLLALSAPLCVDKRCKASLKASPLLTWQALSLAEGA</sequence>
<reference evidence="1 2" key="1">
    <citation type="journal article" date="2019" name="Sci. Rep.">
        <title>Orb-weaving spider Araneus ventricosus genome elucidates the spidroin gene catalogue.</title>
        <authorList>
            <person name="Kono N."/>
            <person name="Nakamura H."/>
            <person name="Ohtoshi R."/>
            <person name="Moran D.A.P."/>
            <person name="Shinohara A."/>
            <person name="Yoshida Y."/>
            <person name="Fujiwara M."/>
            <person name="Mori M."/>
            <person name="Tomita M."/>
            <person name="Arakawa K."/>
        </authorList>
    </citation>
    <scope>NUCLEOTIDE SEQUENCE [LARGE SCALE GENOMIC DNA]</scope>
</reference>
<protein>
    <submittedName>
        <fullName evidence="1">Uncharacterized protein</fullName>
    </submittedName>
</protein>
<name>A0A4Y2X9F9_ARAVE</name>
<dbReference type="EMBL" id="BGPR01072671">
    <property type="protein sequence ID" value="GBO45530.1"/>
    <property type="molecule type" value="Genomic_DNA"/>
</dbReference>
<comment type="caution">
    <text evidence="1">The sequence shown here is derived from an EMBL/GenBank/DDBJ whole genome shotgun (WGS) entry which is preliminary data.</text>
</comment>
<dbReference type="AlphaFoldDB" id="A0A4Y2X9F9"/>
<dbReference type="Proteomes" id="UP000499080">
    <property type="component" value="Unassembled WGS sequence"/>
</dbReference>
<proteinExistence type="predicted"/>